<dbReference type="GO" id="GO:0003676">
    <property type="term" value="F:nucleic acid binding"/>
    <property type="evidence" value="ECO:0007669"/>
    <property type="project" value="InterPro"/>
</dbReference>
<feature type="region of interest" description="Disordered" evidence="9">
    <location>
        <begin position="970"/>
        <end position="1062"/>
    </location>
</feature>
<evidence type="ECO:0000256" key="6">
    <source>
        <dbReference type="ARBA" id="ARBA00022759"/>
    </source>
</evidence>
<dbReference type="InterPro" id="IPR002156">
    <property type="entry name" value="RNaseH_domain"/>
</dbReference>
<evidence type="ECO:0000256" key="2">
    <source>
        <dbReference type="ARBA" id="ARBA00022679"/>
    </source>
</evidence>
<feature type="domain" description="Reverse transcriptase" evidence="10">
    <location>
        <begin position="383"/>
        <end position="535"/>
    </location>
</feature>
<dbReference type="InterPro" id="IPR041373">
    <property type="entry name" value="RT_RNaseH"/>
</dbReference>
<dbReference type="InterPro" id="IPR043128">
    <property type="entry name" value="Rev_trsase/Diguanyl_cyclase"/>
</dbReference>
<feature type="region of interest" description="Disordered" evidence="9">
    <location>
        <begin position="167"/>
        <end position="252"/>
    </location>
</feature>
<dbReference type="InterPro" id="IPR000477">
    <property type="entry name" value="RT_dom"/>
</dbReference>
<dbReference type="PANTHER" id="PTHR33064">
    <property type="entry name" value="POL PROTEIN"/>
    <property type="match status" value="1"/>
</dbReference>
<feature type="compositionally biased region" description="Basic and acidic residues" evidence="9">
    <location>
        <begin position="1001"/>
        <end position="1013"/>
    </location>
</feature>
<keyword evidence="8 13" id="KW-0695">RNA-directed DNA polymerase</keyword>
<dbReference type="GO" id="GO:0004523">
    <property type="term" value="F:RNA-DNA hybrid ribonuclease activity"/>
    <property type="evidence" value="ECO:0007669"/>
    <property type="project" value="InterPro"/>
</dbReference>
<evidence type="ECO:0000313" key="13">
    <source>
        <dbReference type="EMBL" id="OWZ11283.1"/>
    </source>
</evidence>
<keyword evidence="6" id="KW-0255">Endonuclease</keyword>
<evidence type="ECO:0000256" key="3">
    <source>
        <dbReference type="ARBA" id="ARBA00022695"/>
    </source>
</evidence>
<feature type="domain" description="Reverse transcriptase RNase H-like" evidence="12">
    <location>
        <begin position="718"/>
        <end position="794"/>
    </location>
</feature>
<dbReference type="PANTHER" id="PTHR33064:SF37">
    <property type="entry name" value="RIBONUCLEASE H"/>
    <property type="match status" value="1"/>
</dbReference>
<comment type="caution">
    <text evidence="13">The sequence shown here is derived from an EMBL/GenBank/DDBJ whole genome shotgun (WGS) entry which is preliminary data.</text>
</comment>
<dbReference type="CDD" id="cd01647">
    <property type="entry name" value="RT_LTR"/>
    <property type="match status" value="1"/>
</dbReference>
<proteinExistence type="predicted"/>
<dbReference type="Pfam" id="PF00078">
    <property type="entry name" value="RVT_1"/>
    <property type="match status" value="1"/>
</dbReference>
<keyword evidence="5" id="KW-0064">Aspartyl protease</keyword>
<dbReference type="SUPFAM" id="SSF53098">
    <property type="entry name" value="Ribonuclease H-like"/>
    <property type="match status" value="1"/>
</dbReference>
<dbReference type="EMBL" id="NBNE01002173">
    <property type="protein sequence ID" value="OWZ11283.1"/>
    <property type="molecule type" value="Genomic_DNA"/>
</dbReference>
<keyword evidence="1" id="KW-0645">Protease</keyword>
<dbReference type="InterPro" id="IPR036397">
    <property type="entry name" value="RNaseH_sf"/>
</dbReference>
<dbReference type="InterPro" id="IPR012337">
    <property type="entry name" value="RNaseH-like_sf"/>
</dbReference>
<accession>A0A225W0Q9</accession>
<evidence type="ECO:0000256" key="1">
    <source>
        <dbReference type="ARBA" id="ARBA00022670"/>
    </source>
</evidence>
<dbReference type="Pfam" id="PF17917">
    <property type="entry name" value="RT_RNaseH"/>
    <property type="match status" value="1"/>
</dbReference>
<keyword evidence="4" id="KW-0540">Nuclease</keyword>
<evidence type="ECO:0000259" key="10">
    <source>
        <dbReference type="Pfam" id="PF00078"/>
    </source>
</evidence>
<dbReference type="GO" id="GO:0003964">
    <property type="term" value="F:RNA-directed DNA polymerase activity"/>
    <property type="evidence" value="ECO:0007669"/>
    <property type="project" value="UniProtKB-KW"/>
</dbReference>
<sequence length="1116" mass="125027">MDFMVPDGVRMDLADRSMRLPDEVGIPLNGLGRNSSEDKIVSYKKIVGDQRRTIVTEGPGRIRYLIVSNIGEKILRLARRLDVGMILDQDKGPLICPSGLVVTGSGKTWHWNRRGRPEEPAVQRPKYPTPRSLLRYDETSDTNRDRALILTLGTRSRVETANAAQIEARFPNPERGHPPTSPTNPNADRYRSGDAGGGGLSESMPGQSLDRTGTKDIESKKENPNGTKDVEPKTENPNCQSGIMPESGDDYGVNTQIHPTEGVELHDLSAASIPRQDTEDDDQIYYHESDDLSADDLAGNLAVLPDIPISTTAKKQHLLIGKENALPPAAMGVVCDIDVRNAKPIVLRHRKVPTRFREKVAGLIEIVRPSTSPWASPIVIVHKSDSVDSRLCVDYKLVNGLTRLMVYTMPLISDLLENLDKALWYCSLDMSSGFWVVPMTDRSREISAFITPFSLFESNRMIFGLKNAPQIYQRLVDNALQGLQAILIATRFWDEDHTLTTSCSPRNRGIKCVKGGEDLLKACDKWNLSISVTKNFWGMNKNIWDTQSRSKKRSEGSEISDRSAIPRIASIHTVVPGGQNYYGRFIEDYPIYASVLYELHEMEFAELVDLPFPGSLRSIQSFLGNYYGRFIEDYPIYAPVLYELHEMEFAELEKRSDLRKILDQNDPIARDNDPPELQPAVSLNERRIRAHEAFTTLRTKIAKTPILRHFDETRTPVDGIYHPVVFASRTLKTNELNYNVTEKEVLALPRILDLCYNLLVGHEIRVLTRLSTLVWLFKSAGLQGRLGQWSAHLSLWTLKITRCTKGEDDILGAIAVSITPRSKIDNALTAIAPRKEPKHRTQTPIPTVDQEEKLWVVSFDGSARVKRGGGAFSAIVWSMPGWKVVKARSCYLENLTVNDTEYNSLLLGLDMLADLDRKRLVIYGDFNLVIRQVRGEVDCKAPGLPLLRLKALDRLRKWSDHELEHVKRDWNGSTDMPLCNDNAGSRSMVARTPKSSYPEPVGRDPRSQERESRGSSCSGHHTSFLSEVARRSHARGTDPRNASRSDQAGTGGGVARSPTSRKRYLSGSIADLTQAGARSYDKIVADCEVDKQDLLFYCTPPHTETRGRSRSVAETD</sequence>
<evidence type="ECO:0000256" key="8">
    <source>
        <dbReference type="ARBA" id="ARBA00022918"/>
    </source>
</evidence>
<evidence type="ECO:0000256" key="7">
    <source>
        <dbReference type="ARBA" id="ARBA00022801"/>
    </source>
</evidence>
<dbReference type="Gene3D" id="3.10.10.10">
    <property type="entry name" value="HIV Type 1 Reverse Transcriptase, subunit A, domain 1"/>
    <property type="match status" value="1"/>
</dbReference>
<feature type="region of interest" description="Disordered" evidence="9">
    <location>
        <begin position="112"/>
        <end position="139"/>
    </location>
</feature>
<evidence type="ECO:0000256" key="9">
    <source>
        <dbReference type="SAM" id="MobiDB-lite"/>
    </source>
</evidence>
<evidence type="ECO:0000256" key="5">
    <source>
        <dbReference type="ARBA" id="ARBA00022750"/>
    </source>
</evidence>
<dbReference type="Gene3D" id="3.30.70.270">
    <property type="match status" value="2"/>
</dbReference>
<dbReference type="SUPFAM" id="SSF56672">
    <property type="entry name" value="DNA/RNA polymerases"/>
    <property type="match status" value="1"/>
</dbReference>
<evidence type="ECO:0000259" key="11">
    <source>
        <dbReference type="Pfam" id="PF13456"/>
    </source>
</evidence>
<dbReference type="Gene3D" id="3.30.420.10">
    <property type="entry name" value="Ribonuclease H-like superfamily/Ribonuclease H"/>
    <property type="match status" value="1"/>
</dbReference>
<dbReference type="Proteomes" id="UP000198211">
    <property type="component" value="Unassembled WGS sequence"/>
</dbReference>
<name>A0A225W0Q9_9STRA</name>
<dbReference type="GO" id="GO:0006508">
    <property type="term" value="P:proteolysis"/>
    <property type="evidence" value="ECO:0007669"/>
    <property type="project" value="UniProtKB-KW"/>
</dbReference>
<dbReference type="OrthoDB" id="775972at2759"/>
<keyword evidence="7" id="KW-0378">Hydrolase</keyword>
<dbReference type="InterPro" id="IPR043502">
    <property type="entry name" value="DNA/RNA_pol_sf"/>
</dbReference>
<dbReference type="GO" id="GO:0004190">
    <property type="term" value="F:aspartic-type endopeptidase activity"/>
    <property type="evidence" value="ECO:0007669"/>
    <property type="project" value="UniProtKB-KW"/>
</dbReference>
<dbReference type="Pfam" id="PF13456">
    <property type="entry name" value="RVT_3"/>
    <property type="match status" value="1"/>
</dbReference>
<evidence type="ECO:0000313" key="14">
    <source>
        <dbReference type="Proteomes" id="UP000198211"/>
    </source>
</evidence>
<organism evidence="13 14">
    <name type="scientific">Phytophthora megakarya</name>
    <dbReference type="NCBI Taxonomy" id="4795"/>
    <lineage>
        <taxon>Eukaryota</taxon>
        <taxon>Sar</taxon>
        <taxon>Stramenopiles</taxon>
        <taxon>Oomycota</taxon>
        <taxon>Peronosporomycetes</taxon>
        <taxon>Peronosporales</taxon>
        <taxon>Peronosporaceae</taxon>
        <taxon>Phytophthora</taxon>
    </lineage>
</organism>
<feature type="compositionally biased region" description="Basic and acidic residues" evidence="9">
    <location>
        <begin position="212"/>
        <end position="234"/>
    </location>
</feature>
<keyword evidence="2" id="KW-0808">Transferase</keyword>
<keyword evidence="14" id="KW-1185">Reference proteome</keyword>
<gene>
    <name evidence="13" type="ORF">PHMEG_00015720</name>
</gene>
<feature type="compositionally biased region" description="Polar residues" evidence="9">
    <location>
        <begin position="1014"/>
        <end position="1025"/>
    </location>
</feature>
<keyword evidence="3" id="KW-0548">Nucleotidyltransferase</keyword>
<protein>
    <submittedName>
        <fullName evidence="13">Reverse transcriptase</fullName>
    </submittedName>
</protein>
<feature type="domain" description="RNase H type-1" evidence="11">
    <location>
        <begin position="859"/>
        <end position="972"/>
    </location>
</feature>
<evidence type="ECO:0000256" key="4">
    <source>
        <dbReference type="ARBA" id="ARBA00022722"/>
    </source>
</evidence>
<dbReference type="InterPro" id="IPR051320">
    <property type="entry name" value="Viral_Replic_Matur_Polypro"/>
</dbReference>
<reference evidence="14" key="1">
    <citation type="submission" date="2017-03" db="EMBL/GenBank/DDBJ databases">
        <title>Phytopthora megakarya and P. palmivora, two closely related causual agents of cacao black pod achieved similar genome size and gene model numbers by different mechanisms.</title>
        <authorList>
            <person name="Ali S."/>
            <person name="Shao J."/>
            <person name="Larry D.J."/>
            <person name="Kronmiller B."/>
            <person name="Shen D."/>
            <person name="Strem M.D."/>
            <person name="Melnick R.L."/>
            <person name="Guiltinan M.J."/>
            <person name="Tyler B.M."/>
            <person name="Meinhardt L.W."/>
            <person name="Bailey B.A."/>
        </authorList>
    </citation>
    <scope>NUCLEOTIDE SEQUENCE [LARGE SCALE GENOMIC DNA]</scope>
    <source>
        <strain evidence="14">zdho120</strain>
    </source>
</reference>
<evidence type="ECO:0000259" key="12">
    <source>
        <dbReference type="Pfam" id="PF17917"/>
    </source>
</evidence>
<dbReference type="AlphaFoldDB" id="A0A225W0Q9"/>